<gene>
    <name evidence="1" type="ORF">Glove_490g73</name>
</gene>
<evidence type="ECO:0000313" key="1">
    <source>
        <dbReference type="EMBL" id="RHZ50886.1"/>
    </source>
</evidence>
<sequence length="554" mass="64705">MPQEHEDQFEWFMSSKENINLSSYKIHTKTGLPLKYLTFLNRLRNGPFVYQEDLGGLCSTCSTYGYDVFEDLSNLIIQNITDPHTSECGDCNRIFDLFTELRSLFGNEHDTTLKELQEMLEYYLAHLTRKGYLNNQFNANLLQLDNNSVLIIVDFKMRILPRRIRETKQDFYAKRGWALHTVLIYSKNQENKELEIQAFDYWSNDNKQDAWFTASSFDATFNLLDPKPKWVIIMSDNGPHYRCSETMALISKWPEWYNIKCKKWCFLEAGEAKTSIDSHHAQISHAIKRYVRLGFDLNSGEDIEKVLNGLSGTSTAYLKPNRQVRNQSNVKTIPGISNWFEWSWPTEGLFAGYVCARDLPDFGEIKKFSPSKFIKTELLQPEPAVVSNTNNWDLRRWSIEKLNKELTSRNIFFDAKMGRNELMNLLKQEMYEDSRFIEDYNDDFLKMDIDNDQIFHLSCGWALKCNQKYGKKGSGKRLAKKVVATLTQFFMIGQRDPSNRYSAKDMLDGLKEMVENNELTAEAIPSLKTIENWITRFSSQSKKEHAEQFLEQDL</sequence>
<proteinExistence type="predicted"/>
<evidence type="ECO:0000313" key="2">
    <source>
        <dbReference type="Proteomes" id="UP000266861"/>
    </source>
</evidence>
<dbReference type="AlphaFoldDB" id="A0A397GN17"/>
<dbReference type="OrthoDB" id="2417192at2759"/>
<dbReference type="EMBL" id="PQFF01000426">
    <property type="protein sequence ID" value="RHZ50886.1"/>
    <property type="molecule type" value="Genomic_DNA"/>
</dbReference>
<name>A0A397GN17_9GLOM</name>
<comment type="caution">
    <text evidence="1">The sequence shown here is derived from an EMBL/GenBank/DDBJ whole genome shotgun (WGS) entry which is preliminary data.</text>
</comment>
<protein>
    <submittedName>
        <fullName evidence="1">Uncharacterized protein</fullName>
    </submittedName>
</protein>
<organism evidence="1 2">
    <name type="scientific">Diversispora epigaea</name>
    <dbReference type="NCBI Taxonomy" id="1348612"/>
    <lineage>
        <taxon>Eukaryota</taxon>
        <taxon>Fungi</taxon>
        <taxon>Fungi incertae sedis</taxon>
        <taxon>Mucoromycota</taxon>
        <taxon>Glomeromycotina</taxon>
        <taxon>Glomeromycetes</taxon>
        <taxon>Diversisporales</taxon>
        <taxon>Diversisporaceae</taxon>
        <taxon>Diversispora</taxon>
    </lineage>
</organism>
<reference evidence="1 2" key="1">
    <citation type="submission" date="2018-08" db="EMBL/GenBank/DDBJ databases">
        <title>Genome and evolution of the arbuscular mycorrhizal fungus Diversispora epigaea (formerly Glomus versiforme) and its bacterial endosymbionts.</title>
        <authorList>
            <person name="Sun X."/>
            <person name="Fei Z."/>
            <person name="Harrison M."/>
        </authorList>
    </citation>
    <scope>NUCLEOTIDE SEQUENCE [LARGE SCALE GENOMIC DNA]</scope>
    <source>
        <strain evidence="1 2">IT104</strain>
    </source>
</reference>
<keyword evidence="2" id="KW-1185">Reference proteome</keyword>
<dbReference type="Proteomes" id="UP000266861">
    <property type="component" value="Unassembled WGS sequence"/>
</dbReference>
<accession>A0A397GN17</accession>